<evidence type="ECO:0000313" key="2">
    <source>
        <dbReference type="EMBL" id="KMQ74010.1"/>
    </source>
</evidence>
<protein>
    <submittedName>
        <fullName evidence="2">Mu-like prophage I protein</fullName>
    </submittedName>
</protein>
<dbReference type="STRING" id="1658765.Msub_10181"/>
<dbReference type="PATRIC" id="fig|1658765.3.peg.174"/>
<organism evidence="2 3">
    <name type="scientific">Marinobacter subterrani</name>
    <dbReference type="NCBI Taxonomy" id="1658765"/>
    <lineage>
        <taxon>Bacteria</taxon>
        <taxon>Pseudomonadati</taxon>
        <taxon>Pseudomonadota</taxon>
        <taxon>Gammaproteobacteria</taxon>
        <taxon>Pseudomonadales</taxon>
        <taxon>Marinobacteraceae</taxon>
        <taxon>Marinobacter</taxon>
    </lineage>
</organism>
<accession>A0A0J7LYP0</accession>
<evidence type="ECO:0000313" key="3">
    <source>
        <dbReference type="Proteomes" id="UP000036102"/>
    </source>
</evidence>
<dbReference type="AlphaFoldDB" id="A0A0J7LYP0"/>
<dbReference type="EMBL" id="LFBU01000001">
    <property type="protein sequence ID" value="KMQ74010.1"/>
    <property type="molecule type" value="Genomic_DNA"/>
</dbReference>
<comment type="caution">
    <text evidence="2">The sequence shown here is derived from an EMBL/GenBank/DDBJ whole genome shotgun (WGS) entry which is preliminary data.</text>
</comment>
<keyword evidence="3" id="KW-1185">Reference proteome</keyword>
<keyword evidence="1" id="KW-0175">Coiled coil</keyword>
<feature type="coiled-coil region" evidence="1">
    <location>
        <begin position="191"/>
        <end position="253"/>
    </location>
</feature>
<dbReference type="OrthoDB" id="2043985at2"/>
<dbReference type="Proteomes" id="UP000036102">
    <property type="component" value="Unassembled WGS sequence"/>
</dbReference>
<proteinExistence type="predicted"/>
<sequence length="339" mass="37470">MDNTNALRFGLSKALNTEPAPGERLALNVELPAGEVPEWVELLPAGEVLVGRDGRTWRNPNPQAVVDQFNLRGMDLVIDWEHATEHRAPKGEDAPAAAWVKEMEVRDGSVWGRTEWTPKAAQQLEAKAYRYLSPVFLFTRDERQIVRLTSAGLTNQPNLALTALNQQTHQEDFPVWKDLLKKLGLPEDATEAQAITALNQVQADLETAKNREANPSLDKYVPRADFDQAQQRAANAEQQLEGLKKQREDEAIETAINQALEDRKIAPATVEYHKAQCRTEGGLERFKAFVESAPVVAGDSGLDGRKVPGADKALNAETLQIASMMGNSEEDLKTYGGIN</sequence>
<dbReference type="InterPro" id="IPR012106">
    <property type="entry name" value="Phage_Mu_Gp1"/>
</dbReference>
<evidence type="ECO:0000256" key="1">
    <source>
        <dbReference type="SAM" id="Coils"/>
    </source>
</evidence>
<name>A0A0J7LYP0_9GAMM</name>
<dbReference type="PIRSF" id="PIRSF016624">
    <property type="entry name" value="Mu_prophg_I"/>
    <property type="match status" value="1"/>
</dbReference>
<gene>
    <name evidence="2" type="ORF">Msub_10181</name>
</gene>
<dbReference type="RefSeq" id="WP_082146369.1">
    <property type="nucleotide sequence ID" value="NZ_LFBU01000001.1"/>
</dbReference>
<dbReference type="Pfam" id="PF10123">
    <property type="entry name" value="Mu-like_Pro"/>
    <property type="match status" value="1"/>
</dbReference>
<reference evidence="2 3" key="1">
    <citation type="submission" date="2015-06" db="EMBL/GenBank/DDBJ databases">
        <title>Marinobacter subterrani, a genetically tractable neutrophilic iron-oxidizing strain isolated from the Soudan Iron Mine.</title>
        <authorList>
            <person name="Bonis B.M."/>
            <person name="Gralnick J.A."/>
        </authorList>
    </citation>
    <scope>NUCLEOTIDE SEQUENCE [LARGE SCALE GENOMIC DNA]</scope>
    <source>
        <strain evidence="2 3">JG233</strain>
    </source>
</reference>